<dbReference type="NCBIfam" id="TIGR00945">
    <property type="entry name" value="tatC"/>
    <property type="match status" value="1"/>
</dbReference>
<feature type="transmembrane region" description="Helical" evidence="5">
    <location>
        <begin position="21"/>
        <end position="38"/>
    </location>
</feature>
<keyword evidence="5" id="KW-0811">Translocation</keyword>
<protein>
    <recommendedName>
        <fullName evidence="5">Sec-independent protein translocase protein TatC</fullName>
    </recommendedName>
</protein>
<dbReference type="GO" id="GO:0065002">
    <property type="term" value="P:intracellular protein transmembrane transport"/>
    <property type="evidence" value="ECO:0007669"/>
    <property type="project" value="TreeGrafter"/>
</dbReference>
<evidence type="ECO:0000256" key="4">
    <source>
        <dbReference type="ARBA" id="ARBA00023136"/>
    </source>
</evidence>
<reference evidence="7 8" key="1">
    <citation type="submission" date="2011-09" db="EMBL/GenBank/DDBJ databases">
        <authorList>
            <consortium name="US DOE Joint Genome Institute (JGI-PGF)"/>
            <person name="Lucas S."/>
            <person name="Han J."/>
            <person name="Lapidus A."/>
            <person name="Cheng J.-F."/>
            <person name="Goodwin L."/>
            <person name="Pitluck S."/>
            <person name="Peters L."/>
            <person name="Land M.L."/>
            <person name="Hauser L."/>
            <person name="Orellana R."/>
            <person name="Lovley D."/>
            <person name="Woyke T.J."/>
        </authorList>
    </citation>
    <scope>NUCLEOTIDE SEQUENCE [LARGE SCALE GENOMIC DNA]</scope>
    <source>
        <strain evidence="7 8">2ac9</strain>
    </source>
</reference>
<dbReference type="GO" id="GO:0033281">
    <property type="term" value="C:TAT protein transport complex"/>
    <property type="evidence" value="ECO:0007669"/>
    <property type="project" value="UniProtKB-UniRule"/>
</dbReference>
<reference evidence="7 8" key="2">
    <citation type="submission" date="2012-02" db="EMBL/GenBank/DDBJ databases">
        <title>Improved High-Quality Draft sequence of Desulfobacter postgatei 2ac9.</title>
        <authorList>
            <consortium name="US DOE Joint Genome Institute"/>
            <person name="Lucas S."/>
            <person name="Han J."/>
            <person name="Lapidus A."/>
            <person name="Cheng J.-F."/>
            <person name="Goodwin L."/>
            <person name="Pitluck S."/>
            <person name="Peters L."/>
            <person name="Ovchinnikova G."/>
            <person name="Held B."/>
            <person name="Detter J.C."/>
            <person name="Han C."/>
            <person name="Tapia R."/>
            <person name="Land M."/>
            <person name="Hauser L."/>
            <person name="Kyrpides N."/>
            <person name="Ivanova N."/>
            <person name="Pagani I."/>
            <person name="Orellana R."/>
            <person name="Lovley D."/>
            <person name="Woyke T."/>
        </authorList>
    </citation>
    <scope>NUCLEOTIDE SEQUENCE [LARGE SCALE GENOMIC DNA]</scope>
    <source>
        <strain evidence="7 8">2ac9</strain>
    </source>
</reference>
<keyword evidence="5" id="KW-1003">Cell membrane</keyword>
<evidence type="ECO:0000313" key="8">
    <source>
        <dbReference type="Proteomes" id="UP000005778"/>
    </source>
</evidence>
<dbReference type="AlphaFoldDB" id="I5B4L3"/>
<dbReference type="eggNOG" id="COG0805">
    <property type="taxonomic scope" value="Bacteria"/>
</dbReference>
<comment type="subcellular location">
    <subcellularLocation>
        <location evidence="5">Cell membrane</location>
        <topology evidence="5">Multi-pass membrane protein</topology>
    </subcellularLocation>
    <subcellularLocation>
        <location evidence="1">Membrane</location>
        <topology evidence="1">Multi-pass membrane protein</topology>
    </subcellularLocation>
</comment>
<evidence type="ECO:0000256" key="6">
    <source>
        <dbReference type="SAM" id="MobiDB-lite"/>
    </source>
</evidence>
<keyword evidence="3 5" id="KW-1133">Transmembrane helix</keyword>
<dbReference type="HAMAP" id="MF_00902">
    <property type="entry name" value="TatC"/>
    <property type="match status" value="1"/>
</dbReference>
<evidence type="ECO:0000256" key="1">
    <source>
        <dbReference type="ARBA" id="ARBA00004141"/>
    </source>
</evidence>
<proteinExistence type="inferred from homology"/>
<evidence type="ECO:0000256" key="2">
    <source>
        <dbReference type="ARBA" id="ARBA00022692"/>
    </source>
</evidence>
<comment type="similarity">
    <text evidence="5">Belongs to the TatC family.</text>
</comment>
<keyword evidence="5" id="KW-0813">Transport</keyword>
<dbReference type="PANTHER" id="PTHR30371">
    <property type="entry name" value="SEC-INDEPENDENT PROTEIN TRANSLOCASE PROTEIN TATC"/>
    <property type="match status" value="1"/>
</dbReference>
<dbReference type="GO" id="GO:0043953">
    <property type="term" value="P:protein transport by the Tat complex"/>
    <property type="evidence" value="ECO:0007669"/>
    <property type="project" value="UniProtKB-UniRule"/>
</dbReference>
<feature type="transmembrane region" description="Helical" evidence="5">
    <location>
        <begin position="157"/>
        <end position="177"/>
    </location>
</feature>
<evidence type="ECO:0000256" key="5">
    <source>
        <dbReference type="HAMAP-Rule" id="MF_00902"/>
    </source>
</evidence>
<feature type="compositionally biased region" description="Acidic residues" evidence="6">
    <location>
        <begin position="246"/>
        <end position="283"/>
    </location>
</feature>
<name>I5B4L3_9BACT</name>
<evidence type="ECO:0000313" key="7">
    <source>
        <dbReference type="EMBL" id="EIM64426.1"/>
    </source>
</evidence>
<accession>I5B4L3</accession>
<feature type="transmembrane region" description="Helical" evidence="5">
    <location>
        <begin position="219"/>
        <end position="239"/>
    </location>
</feature>
<comment type="subunit">
    <text evidence="5">Forms a complex with TatA.</text>
</comment>
<dbReference type="PRINTS" id="PR01840">
    <property type="entry name" value="TATCFAMILY"/>
</dbReference>
<dbReference type="GO" id="GO:0009977">
    <property type="term" value="F:proton motive force dependent protein transmembrane transporter activity"/>
    <property type="evidence" value="ECO:0007669"/>
    <property type="project" value="TreeGrafter"/>
</dbReference>
<dbReference type="Proteomes" id="UP000005778">
    <property type="component" value="Chromosome"/>
</dbReference>
<sequence>MNDQEEKSPFTEHLGELRDRLIHSFIAVGLGFVVAYFFKEQLFEILTAPLVTAMAKSGNAKLIFTGLPEAFFTYMKVALLAGIALATPVLFYEFWMFVSPGLYREEKKYLLPIIILSLIFFIAGASFGYFIVFPYGFEFFLGFTTETIQAMPSMKEYLSFASQMLLAFGFVFELPLVMTFLSRMGLVPPAFLKKNRKYALLLFFVVAAILTPPDVVSQIMMAMPLIVLYEVGIIGASIFSRKSTAQEEDGDEDEEDEEDEAWVSQDPEDGEDTESDTEDEDEK</sequence>
<gene>
    <name evidence="5" type="primary">tatC</name>
    <name evidence="7" type="ORF">DespoDRAFT_02581</name>
</gene>
<dbReference type="OrthoDB" id="9777044at2"/>
<keyword evidence="5" id="KW-0653">Protein transport</keyword>
<feature type="transmembrane region" description="Helical" evidence="5">
    <location>
        <begin position="198"/>
        <end position="213"/>
    </location>
</feature>
<feature type="region of interest" description="Disordered" evidence="6">
    <location>
        <begin position="242"/>
        <end position="283"/>
    </location>
</feature>
<dbReference type="RefSeq" id="WP_004073977.1">
    <property type="nucleotide sequence ID" value="NZ_CM001488.1"/>
</dbReference>
<dbReference type="Pfam" id="PF00902">
    <property type="entry name" value="TatC"/>
    <property type="match status" value="1"/>
</dbReference>
<dbReference type="HOGENOM" id="CLU_031942_3_3_7"/>
<keyword evidence="2 5" id="KW-0812">Transmembrane</keyword>
<keyword evidence="4 5" id="KW-0472">Membrane</keyword>
<organism evidence="7 8">
    <name type="scientific">Desulfobacter postgatei 2ac9</name>
    <dbReference type="NCBI Taxonomy" id="879212"/>
    <lineage>
        <taxon>Bacteria</taxon>
        <taxon>Pseudomonadati</taxon>
        <taxon>Thermodesulfobacteriota</taxon>
        <taxon>Desulfobacteria</taxon>
        <taxon>Desulfobacterales</taxon>
        <taxon>Desulfobacteraceae</taxon>
        <taxon>Desulfobacter</taxon>
    </lineage>
</organism>
<dbReference type="EMBL" id="CM001488">
    <property type="protein sequence ID" value="EIM64426.1"/>
    <property type="molecule type" value="Genomic_DNA"/>
</dbReference>
<feature type="transmembrane region" description="Helical" evidence="5">
    <location>
        <begin position="77"/>
        <end position="98"/>
    </location>
</feature>
<comment type="function">
    <text evidence="5">Part of the twin-arginine translocation (Tat) system that transports large folded proteins containing a characteristic twin-arginine motif in their signal peptide across membranes.</text>
</comment>
<evidence type="ECO:0000256" key="3">
    <source>
        <dbReference type="ARBA" id="ARBA00022989"/>
    </source>
</evidence>
<dbReference type="PANTHER" id="PTHR30371:SF0">
    <property type="entry name" value="SEC-INDEPENDENT PROTEIN TRANSLOCASE PROTEIN TATC, CHLOROPLASTIC-RELATED"/>
    <property type="match status" value="1"/>
</dbReference>
<dbReference type="STRING" id="879212.DespoDRAFT_02581"/>
<dbReference type="InterPro" id="IPR002033">
    <property type="entry name" value="TatC"/>
</dbReference>
<feature type="transmembrane region" description="Helical" evidence="5">
    <location>
        <begin position="110"/>
        <end position="137"/>
    </location>
</feature>
<keyword evidence="8" id="KW-1185">Reference proteome</keyword>